<dbReference type="Pfam" id="PF16903">
    <property type="entry name" value="Capsid_N"/>
    <property type="match status" value="1"/>
</dbReference>
<dbReference type="Gene3D" id="2.70.9.20">
    <property type="entry name" value="Major capsid protein Vp54"/>
    <property type="match status" value="1"/>
</dbReference>
<dbReference type="Gene3D" id="2.70.9.10">
    <property type="entry name" value="Adenovirus Type 2 Hexon, domain 4"/>
    <property type="match status" value="1"/>
</dbReference>
<proteinExistence type="predicted"/>
<feature type="domain" description="Major capsid protein C-terminal" evidence="1">
    <location>
        <begin position="207"/>
        <end position="366"/>
    </location>
</feature>
<dbReference type="EMBL" id="MN740701">
    <property type="protein sequence ID" value="QHU09025.1"/>
    <property type="molecule type" value="Genomic_DNA"/>
</dbReference>
<dbReference type="InterPro" id="IPR016112">
    <property type="entry name" value="VP_dsDNA_II"/>
</dbReference>
<reference evidence="3" key="1">
    <citation type="journal article" date="2020" name="Nature">
        <title>Giant virus diversity and host interactions through global metagenomics.</title>
        <authorList>
            <person name="Schulz F."/>
            <person name="Roux S."/>
            <person name="Paez-Espino D."/>
            <person name="Jungbluth S."/>
            <person name="Walsh D.A."/>
            <person name="Denef V.J."/>
            <person name="McMahon K.D."/>
            <person name="Konstantinidis K.T."/>
            <person name="Eloe-Fadrosh E.A."/>
            <person name="Kyrpides N.C."/>
            <person name="Woyke T."/>
        </authorList>
    </citation>
    <scope>NUCLEOTIDE SEQUENCE</scope>
    <source>
        <strain evidence="3">GVMAG-S-1064190-84</strain>
    </source>
</reference>
<dbReference type="InterPro" id="IPR007542">
    <property type="entry name" value="MCP_C"/>
</dbReference>
<dbReference type="AlphaFoldDB" id="A0A6C0JTE4"/>
<sequence length="371" mass="41582">MSAALIDLVSKGVQDVYITGQPEVSFFRQNYKRYTNFSIRPERLDYIGTFGSNNEISIPIPNKGDLLSYVWLEAPNIGATGDNSTGFFSNNAANFTEFSLWIGGQQVCTLDSLYIQAVHNLLYQSDSARSSCALLTNAFSANARGGTNNLSDHYILPFFFSEDWTKCLPLVGIKFHEVELKIKCRQGFTPSAAPKVYANYVFVDTDERTFFAEKDQEILFNQVQYQMATTSDTEFDLTYFNHPCKAVHLVSAMADGSNWNDSYTFSTASLYINGTTLFEEMSNVYHHTVVPQLHTTTLPPSGLQLTPTYTWPFCLSLNKMQPTGSLNFSRIDNAKLVVRNPVDVGNLLRVYAVNYNILRIKKGMAGVAFSN</sequence>
<dbReference type="Pfam" id="PF04451">
    <property type="entry name" value="Capsid_NCLDV"/>
    <property type="match status" value="1"/>
</dbReference>
<name>A0A6C0JTE4_9ZZZZ</name>
<accession>A0A6C0JTE4</accession>
<feature type="domain" description="Major capsid protein N-terminal" evidence="2">
    <location>
        <begin position="25"/>
        <end position="186"/>
    </location>
</feature>
<evidence type="ECO:0000259" key="1">
    <source>
        <dbReference type="Pfam" id="PF04451"/>
    </source>
</evidence>
<evidence type="ECO:0000259" key="2">
    <source>
        <dbReference type="Pfam" id="PF16903"/>
    </source>
</evidence>
<dbReference type="GO" id="GO:0005198">
    <property type="term" value="F:structural molecule activity"/>
    <property type="evidence" value="ECO:0007669"/>
    <property type="project" value="InterPro"/>
</dbReference>
<dbReference type="InterPro" id="IPR038519">
    <property type="entry name" value="MCP_C_sf"/>
</dbReference>
<protein>
    <recommendedName>
        <fullName evidence="4">Major capsid protein N-terminal domain-containing protein</fullName>
    </recommendedName>
</protein>
<dbReference type="SUPFAM" id="SSF49749">
    <property type="entry name" value="Group II dsDNA viruses VP"/>
    <property type="match status" value="2"/>
</dbReference>
<evidence type="ECO:0008006" key="4">
    <source>
        <dbReference type="Google" id="ProtNLM"/>
    </source>
</evidence>
<dbReference type="InterPro" id="IPR031654">
    <property type="entry name" value="Capsid_N"/>
</dbReference>
<evidence type="ECO:0000313" key="3">
    <source>
        <dbReference type="EMBL" id="QHU09025.1"/>
    </source>
</evidence>
<organism evidence="3">
    <name type="scientific">viral metagenome</name>
    <dbReference type="NCBI Taxonomy" id="1070528"/>
    <lineage>
        <taxon>unclassified sequences</taxon>
        <taxon>metagenomes</taxon>
        <taxon>organismal metagenomes</taxon>
    </lineage>
</organism>